<gene>
    <name evidence="3 4 5 6 7" type="primary">LOC110087146</name>
</gene>
<accession>A0ABM5FYA9</accession>
<evidence type="ECO:0000256" key="1">
    <source>
        <dbReference type="SAM" id="MobiDB-lite"/>
    </source>
</evidence>
<dbReference type="GeneID" id="110087146"/>
<evidence type="ECO:0000313" key="5">
    <source>
        <dbReference type="RefSeq" id="XP_072850399.1"/>
    </source>
</evidence>
<dbReference type="RefSeq" id="XP_072850415.1">
    <property type="nucleotide sequence ID" value="XM_072994314.1"/>
</dbReference>
<keyword evidence="2" id="KW-1185">Reference proteome</keyword>
<dbReference type="RefSeq" id="XP_072850395.1">
    <property type="nucleotide sequence ID" value="XM_072994294.1"/>
</dbReference>
<reference evidence="2 3" key="1">
    <citation type="submission" date="2025-05" db="UniProtKB">
        <authorList>
            <consortium name="RefSeq"/>
        </authorList>
    </citation>
    <scope>NUCLEOTIDE SEQUENCE [LARGE SCALE GENOMIC DNA]</scope>
</reference>
<organism evidence="2 3">
    <name type="scientific">Pogona vitticeps</name>
    <name type="common">central bearded dragon</name>
    <dbReference type="NCBI Taxonomy" id="103695"/>
    <lineage>
        <taxon>Eukaryota</taxon>
        <taxon>Metazoa</taxon>
        <taxon>Chordata</taxon>
        <taxon>Craniata</taxon>
        <taxon>Vertebrata</taxon>
        <taxon>Euteleostomi</taxon>
        <taxon>Lepidosauria</taxon>
        <taxon>Squamata</taxon>
        <taxon>Bifurcata</taxon>
        <taxon>Unidentata</taxon>
        <taxon>Episquamata</taxon>
        <taxon>Toxicofera</taxon>
        <taxon>Iguania</taxon>
        <taxon>Acrodonta</taxon>
        <taxon>Agamidae</taxon>
        <taxon>Amphibolurinae</taxon>
        <taxon>Pogona</taxon>
    </lineage>
</organism>
<dbReference type="RefSeq" id="XP_072850397.1">
    <property type="nucleotide sequence ID" value="XM_072994296.1"/>
</dbReference>
<feature type="region of interest" description="Disordered" evidence="1">
    <location>
        <begin position="227"/>
        <end position="246"/>
    </location>
</feature>
<name>A0ABM5FYA9_9SAUR</name>
<sequence length="466" mass="54196">MATSFQPYRKSTFPSLLDSYLPVSYRNQNVPNQQKVETGNKRKTRNNSQVLSDEKKEELIKKVLQEQHYLETYKNLYKLRNMLCERYKTLLNEKVQKQRIQIQLSNLRCRKQFKHEAKKCIPSHKVPFCKLSHDTKYLQTVPQSSSYLIIGLQNELTELGIIKNQQDYEYFWNLAQENICGSKLKEKLPEIKAKMFAAKSVFISTSAKTTQPQPVNDSANITRLKKNTASPLESADTCQPPTHDMSKQMSSQQETEQIFPKLLSWLSEVQKRLGEPSKTQQAVTSSANLHQNKTYKRQVKGEQHLHRLHHMYYLSLVSAALSKRLLEQNGQFSDIRREDYVHDLVEYLFPNEHERSVRNQTKKIVDEKRTPASVGIKQLEMKYMVSTKILGVPKEKKMMMNQESNLVEIAEEEKCNTTTFGQHEMIPVPLTLEDVALYNPVVESKSSGNYWINYTDNDSISNNEKY</sequence>
<evidence type="ECO:0000313" key="3">
    <source>
        <dbReference type="RefSeq" id="XP_072850395.1"/>
    </source>
</evidence>
<proteinExistence type="predicted"/>
<dbReference type="Proteomes" id="UP001652642">
    <property type="component" value="Chromosome 1"/>
</dbReference>
<dbReference type="RefSeq" id="XP_072850408.1">
    <property type="nucleotide sequence ID" value="XM_072994307.1"/>
</dbReference>
<feature type="compositionally biased region" description="Polar residues" evidence="1">
    <location>
        <begin position="227"/>
        <end position="240"/>
    </location>
</feature>
<evidence type="ECO:0000313" key="6">
    <source>
        <dbReference type="RefSeq" id="XP_072850408.1"/>
    </source>
</evidence>
<evidence type="ECO:0000313" key="4">
    <source>
        <dbReference type="RefSeq" id="XP_072850397.1"/>
    </source>
</evidence>
<feature type="region of interest" description="Disordered" evidence="1">
    <location>
        <begin position="29"/>
        <end position="53"/>
    </location>
</feature>
<protein>
    <submittedName>
        <fullName evidence="3 4">Uncharacterized protein isoform X1</fullName>
    </submittedName>
</protein>
<evidence type="ECO:0000313" key="7">
    <source>
        <dbReference type="RefSeq" id="XP_072850415.1"/>
    </source>
</evidence>
<dbReference type="RefSeq" id="XP_072850399.1">
    <property type="nucleotide sequence ID" value="XM_072994298.1"/>
</dbReference>
<evidence type="ECO:0000313" key="2">
    <source>
        <dbReference type="Proteomes" id="UP001652642"/>
    </source>
</evidence>